<dbReference type="Proteomes" id="UP001221413">
    <property type="component" value="Unassembled WGS sequence"/>
</dbReference>
<evidence type="ECO:0000256" key="1">
    <source>
        <dbReference type="ARBA" id="ARBA00013201"/>
    </source>
</evidence>
<dbReference type="Pfam" id="PF03403">
    <property type="entry name" value="PAF-AH_p_II"/>
    <property type="match status" value="1"/>
</dbReference>
<evidence type="ECO:0000256" key="5">
    <source>
        <dbReference type="SAM" id="SignalP"/>
    </source>
</evidence>
<dbReference type="EMBL" id="JAQGDS010000020">
    <property type="protein sequence ID" value="KAJ6255787.1"/>
    <property type="molecule type" value="Genomic_DNA"/>
</dbReference>
<dbReference type="GO" id="GO:0016042">
    <property type="term" value="P:lipid catabolic process"/>
    <property type="evidence" value="ECO:0007669"/>
    <property type="project" value="UniProtKB-KW"/>
</dbReference>
<dbReference type="PANTHER" id="PTHR10272:SF14">
    <property type="entry name" value="PAF ACETYLHYDROLASE FAMILY PROTEIN"/>
    <property type="match status" value="1"/>
</dbReference>
<comment type="caution">
    <text evidence="6">The sequence shown here is derived from an EMBL/GenBank/DDBJ whole genome shotgun (WGS) entry which is preliminary data.</text>
</comment>
<protein>
    <recommendedName>
        <fullName evidence="1">1-alkyl-2-acetylglycerophosphocholine esterase</fullName>
        <ecNumber evidence="1">3.1.1.47</ecNumber>
    </recommendedName>
</protein>
<evidence type="ECO:0000256" key="3">
    <source>
        <dbReference type="ARBA" id="ARBA00022963"/>
    </source>
</evidence>
<keyword evidence="3" id="KW-0442">Lipid degradation</keyword>
<sequence>MAFNSCSASLKSYLILSLSSISFVASQVVLPYPNGDRILETALVTGQLTDESRIDPWAPTPNSKRKLMVSMFYPIPKGQCETVVPVPYMPPSTATAFSNYLGIPDGIFQPLNLQVCKPKRHCRVDWDKYPVVMYSPGFSSSRLLSSAQAQTVASAGYVVVLVDHPYDAVSVQFPPSAQFPDGEVVPHSPNTNAPLDATVPQRVADTQFVLNTLSTPAGLRLLVPSVSKGLNVRHAAMFGHSLGGATTFAAMFNEPRIVGGFDLDGTLFGYPTSKKLHRPFAFIGRPDHNSDDDATWRAGWDLVEAWKKELVLANSGHFTFTDGPLLIKSLIQAQILPPSLPPALLEMLGTLEGGYAFKILTTYITTFMDFVLKDECPAPFLAPEFPEVTIKNPGPQRRPWCRHWKA</sequence>
<evidence type="ECO:0000313" key="6">
    <source>
        <dbReference type="EMBL" id="KAJ6255787.1"/>
    </source>
</evidence>
<proteinExistence type="predicted"/>
<evidence type="ECO:0000256" key="2">
    <source>
        <dbReference type="ARBA" id="ARBA00022801"/>
    </source>
</evidence>
<gene>
    <name evidence="6" type="ORF">Dda_9468</name>
</gene>
<keyword evidence="2" id="KW-0378">Hydrolase</keyword>
<feature type="signal peptide" evidence="5">
    <location>
        <begin position="1"/>
        <end position="26"/>
    </location>
</feature>
<name>A0AAD6NF58_DREDA</name>
<dbReference type="SUPFAM" id="SSF53474">
    <property type="entry name" value="alpha/beta-Hydrolases"/>
    <property type="match status" value="1"/>
</dbReference>
<accession>A0AAD6NF58</accession>
<dbReference type="EC" id="3.1.1.47" evidence="1"/>
<dbReference type="PANTHER" id="PTHR10272">
    <property type="entry name" value="PLATELET-ACTIVATING FACTOR ACETYLHYDROLASE"/>
    <property type="match status" value="1"/>
</dbReference>
<keyword evidence="4" id="KW-0443">Lipid metabolism</keyword>
<evidence type="ECO:0000313" key="7">
    <source>
        <dbReference type="Proteomes" id="UP001221413"/>
    </source>
</evidence>
<evidence type="ECO:0000256" key="4">
    <source>
        <dbReference type="ARBA" id="ARBA00023098"/>
    </source>
</evidence>
<dbReference type="AlphaFoldDB" id="A0AAD6NF58"/>
<dbReference type="Gene3D" id="3.40.50.1820">
    <property type="entry name" value="alpha/beta hydrolase"/>
    <property type="match status" value="1"/>
</dbReference>
<organism evidence="6 7">
    <name type="scientific">Drechslerella dactyloides</name>
    <name type="common">Nematode-trapping fungus</name>
    <name type="synonym">Arthrobotrys dactyloides</name>
    <dbReference type="NCBI Taxonomy" id="74499"/>
    <lineage>
        <taxon>Eukaryota</taxon>
        <taxon>Fungi</taxon>
        <taxon>Dikarya</taxon>
        <taxon>Ascomycota</taxon>
        <taxon>Pezizomycotina</taxon>
        <taxon>Orbiliomycetes</taxon>
        <taxon>Orbiliales</taxon>
        <taxon>Orbiliaceae</taxon>
        <taxon>Drechslerella</taxon>
    </lineage>
</organism>
<reference evidence="6" key="1">
    <citation type="submission" date="2023-01" db="EMBL/GenBank/DDBJ databases">
        <title>The chitinases involved in constricting ring structure development in the nematode-trapping fungus Drechslerella dactyloides.</title>
        <authorList>
            <person name="Wang R."/>
            <person name="Zhang L."/>
            <person name="Tang P."/>
            <person name="Li S."/>
            <person name="Liang L."/>
        </authorList>
    </citation>
    <scope>NUCLEOTIDE SEQUENCE</scope>
    <source>
        <strain evidence="6">YMF1.00031</strain>
    </source>
</reference>
<keyword evidence="7" id="KW-1185">Reference proteome</keyword>
<dbReference type="GO" id="GO:0003847">
    <property type="term" value="F:1-alkyl-2-acetylglycerophosphocholine esterase activity"/>
    <property type="evidence" value="ECO:0007669"/>
    <property type="project" value="UniProtKB-EC"/>
</dbReference>
<dbReference type="InterPro" id="IPR029058">
    <property type="entry name" value="AB_hydrolase_fold"/>
</dbReference>
<keyword evidence="5" id="KW-0732">Signal</keyword>
<feature type="chain" id="PRO_5041999645" description="1-alkyl-2-acetylglycerophosphocholine esterase" evidence="5">
    <location>
        <begin position="27"/>
        <end position="406"/>
    </location>
</feature>